<keyword evidence="1" id="KW-0732">Signal</keyword>
<protein>
    <recommendedName>
        <fullName evidence="4">Outer membrane protein beta-barrel domain-containing protein</fullName>
    </recommendedName>
</protein>
<dbReference type="OrthoDB" id="9775382at2"/>
<proteinExistence type="predicted"/>
<evidence type="ECO:0000313" key="2">
    <source>
        <dbReference type="EMBL" id="OAB79544.1"/>
    </source>
</evidence>
<evidence type="ECO:0000313" key="3">
    <source>
        <dbReference type="Proteomes" id="UP000077013"/>
    </source>
</evidence>
<dbReference type="Proteomes" id="UP000077013">
    <property type="component" value="Unassembled WGS sequence"/>
</dbReference>
<name>A0A167IDC9_9FLAO</name>
<dbReference type="STRING" id="1763537.ULVI_01975"/>
<reference evidence="2 3" key="1">
    <citation type="submission" date="2016-02" db="EMBL/GenBank/DDBJ databases">
        <title>Ulvibacter sp. LPB0005, isolated from Thais luteostoma.</title>
        <authorList>
            <person name="Shin S.-K."/>
            <person name="Yi H."/>
        </authorList>
    </citation>
    <scope>NUCLEOTIDE SEQUENCE [LARGE SCALE GENOMIC DNA]</scope>
    <source>
        <strain evidence="2 3">LPB0005</strain>
    </source>
</reference>
<feature type="signal peptide" evidence="1">
    <location>
        <begin position="1"/>
        <end position="18"/>
    </location>
</feature>
<gene>
    <name evidence="2" type="ORF">ULVI_01975</name>
</gene>
<feature type="chain" id="PRO_5007888114" description="Outer membrane protein beta-barrel domain-containing protein" evidence="1">
    <location>
        <begin position="19"/>
        <end position="340"/>
    </location>
</feature>
<dbReference type="EMBL" id="LRXL01000026">
    <property type="protein sequence ID" value="OAB79544.1"/>
    <property type="molecule type" value="Genomic_DNA"/>
</dbReference>
<comment type="caution">
    <text evidence="2">The sequence shown here is derived from an EMBL/GenBank/DDBJ whole genome shotgun (WGS) entry which is preliminary data.</text>
</comment>
<dbReference type="Pfam" id="PF20230">
    <property type="entry name" value="DUF6588"/>
    <property type="match status" value="1"/>
</dbReference>
<keyword evidence="3" id="KW-1185">Reference proteome</keyword>
<accession>A0A167IDC9</accession>
<dbReference type="InterPro" id="IPR046495">
    <property type="entry name" value="DUF6588"/>
</dbReference>
<evidence type="ECO:0000256" key="1">
    <source>
        <dbReference type="SAM" id="SignalP"/>
    </source>
</evidence>
<dbReference type="RefSeq" id="WP_068589102.1">
    <property type="nucleotide sequence ID" value="NZ_LRXL01000026.1"/>
</dbReference>
<dbReference type="AlphaFoldDB" id="A0A167IDC9"/>
<organism evidence="2 3">
    <name type="scientific">Cochleicola gelatinilyticus</name>
    <dbReference type="NCBI Taxonomy" id="1763537"/>
    <lineage>
        <taxon>Bacteria</taxon>
        <taxon>Pseudomonadati</taxon>
        <taxon>Bacteroidota</taxon>
        <taxon>Flavobacteriia</taxon>
        <taxon>Flavobacteriales</taxon>
        <taxon>Flavobacteriaceae</taxon>
        <taxon>Cochleicola</taxon>
    </lineage>
</organism>
<evidence type="ECO:0008006" key="4">
    <source>
        <dbReference type="Google" id="ProtNLM"/>
    </source>
</evidence>
<sequence>MKNLFTAIMLLISTLLYAQEGLDNLLAAGIEDAQRFTTDYISPATEGMLYNTSNGWIQSANVKKPLKFELSIIGNASFVKDEHKAFTLNTSEYNNLHFRDGSTSKQVATAFGENNPEILVFSEVTDDSGLFTEEIEFILPQGLASVNVNVLPSAFLQGRLGIFKGTEIKLRYVPKIKQEDVETGLVGAGLQVEFTEFLPAGNLFPLAISGLVAYTNLNANYDFTDDEIIEGENQQFDLVQNSWLFQAQASTKLPVINFYGGIGYVTGTSDFDVLGTYRVRGGIPLFETQREFTNPFSVKNKISGVRATVGAKLTLGFFGLHADYNLSEYNTASVGIHFGI</sequence>